<name>G4CM62_9NEIS</name>
<sequence>MNLFMNNVALSTHHISKKELILFSAHAFSSFSYYFTSVYP</sequence>
<dbReference type="AlphaFoldDB" id="G4CM62"/>
<keyword evidence="3" id="KW-1185">Reference proteome</keyword>
<gene>
    <name evidence="2" type="ORF">HMPREF9370_0171</name>
</gene>
<keyword evidence="1" id="KW-0472">Membrane</keyword>
<dbReference type="EMBL" id="AGAZ01000008">
    <property type="protein sequence ID" value="EGZ51142.1"/>
    <property type="molecule type" value="Genomic_DNA"/>
</dbReference>
<comment type="caution">
    <text evidence="2">The sequence shown here is derived from an EMBL/GenBank/DDBJ whole genome shotgun (WGS) entry which is preliminary data.</text>
</comment>
<organism evidence="2 3">
    <name type="scientific">Neisseria wadsworthii 9715</name>
    <dbReference type="NCBI Taxonomy" id="1030841"/>
    <lineage>
        <taxon>Bacteria</taxon>
        <taxon>Pseudomonadati</taxon>
        <taxon>Pseudomonadota</taxon>
        <taxon>Betaproteobacteria</taxon>
        <taxon>Neisseriales</taxon>
        <taxon>Neisseriaceae</taxon>
        <taxon>Neisseria</taxon>
    </lineage>
</organism>
<evidence type="ECO:0000313" key="3">
    <source>
        <dbReference type="Proteomes" id="UP000005336"/>
    </source>
</evidence>
<accession>G4CM62</accession>
<evidence type="ECO:0000313" key="2">
    <source>
        <dbReference type="EMBL" id="EGZ51142.1"/>
    </source>
</evidence>
<dbReference type="Proteomes" id="UP000005336">
    <property type="component" value="Unassembled WGS sequence"/>
</dbReference>
<evidence type="ECO:0000256" key="1">
    <source>
        <dbReference type="SAM" id="Phobius"/>
    </source>
</evidence>
<dbReference type="PATRIC" id="fig|1030841.3.peg.182"/>
<keyword evidence="1" id="KW-0812">Transmembrane</keyword>
<proteinExistence type="predicted"/>
<feature type="transmembrane region" description="Helical" evidence="1">
    <location>
        <begin position="20"/>
        <end position="39"/>
    </location>
</feature>
<dbReference type="HOGENOM" id="CLU_3293032_0_0_4"/>
<reference evidence="2 3" key="1">
    <citation type="submission" date="2011-06" db="EMBL/GenBank/DDBJ databases">
        <authorList>
            <person name="Muzny D."/>
            <person name="Qin X."/>
            <person name="Deng J."/>
            <person name="Jiang H."/>
            <person name="Liu Y."/>
            <person name="Qu J."/>
            <person name="Song X.-Z."/>
            <person name="Zhang L."/>
            <person name="Thornton R."/>
            <person name="Coyle M."/>
            <person name="Francisco L."/>
            <person name="Jackson L."/>
            <person name="Javaid M."/>
            <person name="Korchina V."/>
            <person name="Kovar C."/>
            <person name="Mata R."/>
            <person name="Mathew T."/>
            <person name="Ngo R."/>
            <person name="Nguyen L."/>
            <person name="Nguyen N."/>
            <person name="Okwuonu G."/>
            <person name="Ongeri F."/>
            <person name="Pham C."/>
            <person name="Simmons D."/>
            <person name="Wilczek-Boney K."/>
            <person name="Hale W."/>
            <person name="Jakkamsetti A."/>
            <person name="Pham P."/>
            <person name="Ruth R."/>
            <person name="San Lucas F."/>
            <person name="Warren J."/>
            <person name="Zhang J."/>
            <person name="Zhao Z."/>
            <person name="Zhou C."/>
            <person name="Zhu D."/>
            <person name="Lee S."/>
            <person name="Bess C."/>
            <person name="Blankenburg K."/>
            <person name="Forbes L."/>
            <person name="Fu Q."/>
            <person name="Gubbala S."/>
            <person name="Hirani K."/>
            <person name="Jayaseelan J.C."/>
            <person name="Lara F."/>
            <person name="Munidasa M."/>
            <person name="Palculict T."/>
            <person name="Patil S."/>
            <person name="Pu L.-L."/>
            <person name="Saada N."/>
            <person name="Tang L."/>
            <person name="Weissenberger G."/>
            <person name="Zhu Y."/>
            <person name="Hemphill L."/>
            <person name="Shang Y."/>
            <person name="Youmans B."/>
            <person name="Ayvaz T."/>
            <person name="Ross M."/>
            <person name="Santibanez J."/>
            <person name="Aqrawi P."/>
            <person name="Gross S."/>
            <person name="Joshi V."/>
            <person name="Fowler G."/>
            <person name="Nazareth L."/>
            <person name="Reid J."/>
            <person name="Worley K."/>
            <person name="Petrosino J."/>
            <person name="Highlander S."/>
            <person name="Gibbs R."/>
        </authorList>
    </citation>
    <scope>NUCLEOTIDE SEQUENCE [LARGE SCALE GENOMIC DNA]</scope>
    <source>
        <strain evidence="2 3">9715</strain>
    </source>
</reference>
<keyword evidence="1" id="KW-1133">Transmembrane helix</keyword>
<protein>
    <submittedName>
        <fullName evidence="2">Uncharacterized protein</fullName>
    </submittedName>
</protein>